<comment type="caution">
    <text evidence="8">The sequence shown here is derived from an EMBL/GenBank/DDBJ whole genome shotgun (WGS) entry which is preliminary data.</text>
</comment>
<keyword evidence="6" id="KW-0503">Monooxygenase</keyword>
<evidence type="ECO:0000256" key="1">
    <source>
        <dbReference type="ARBA" id="ARBA00001973"/>
    </source>
</evidence>
<evidence type="ECO:0000256" key="6">
    <source>
        <dbReference type="ARBA" id="ARBA00023033"/>
    </source>
</evidence>
<dbReference type="GO" id="GO:0042420">
    <property type="term" value="P:dopamine catabolic process"/>
    <property type="evidence" value="ECO:0007669"/>
    <property type="project" value="TreeGrafter"/>
</dbReference>
<comment type="cofactor">
    <cofactor evidence="1">
        <name>Cu(2+)</name>
        <dbReference type="ChEBI" id="CHEBI:29036"/>
    </cofactor>
</comment>
<keyword evidence="5" id="KW-0186">Copper</keyword>
<comment type="subcellular location">
    <subcellularLocation>
        <location evidence="2">Membrane</location>
        <topology evidence="2">Single-pass membrane protein</topology>
    </subcellularLocation>
</comment>
<dbReference type="PANTHER" id="PTHR10157">
    <property type="entry name" value="DOPAMINE BETA HYDROXYLASE RELATED"/>
    <property type="match status" value="1"/>
</dbReference>
<evidence type="ECO:0000256" key="5">
    <source>
        <dbReference type="ARBA" id="ARBA00023008"/>
    </source>
</evidence>
<dbReference type="GO" id="GO:0042421">
    <property type="term" value="P:norepinephrine biosynthetic process"/>
    <property type="evidence" value="ECO:0007669"/>
    <property type="project" value="TreeGrafter"/>
</dbReference>
<evidence type="ECO:0000256" key="4">
    <source>
        <dbReference type="ARBA" id="ARBA00023002"/>
    </source>
</evidence>
<dbReference type="PROSITE" id="PS50836">
    <property type="entry name" value="DOMON"/>
    <property type="match status" value="1"/>
</dbReference>
<organism evidence="8 9">
    <name type="scientific">Rhipicephalus microplus</name>
    <name type="common">Cattle tick</name>
    <name type="synonym">Boophilus microplus</name>
    <dbReference type="NCBI Taxonomy" id="6941"/>
    <lineage>
        <taxon>Eukaryota</taxon>
        <taxon>Metazoa</taxon>
        <taxon>Ecdysozoa</taxon>
        <taxon>Arthropoda</taxon>
        <taxon>Chelicerata</taxon>
        <taxon>Arachnida</taxon>
        <taxon>Acari</taxon>
        <taxon>Parasitiformes</taxon>
        <taxon>Ixodida</taxon>
        <taxon>Ixodoidea</taxon>
        <taxon>Ixodidae</taxon>
        <taxon>Rhipicephalinae</taxon>
        <taxon>Rhipicephalus</taxon>
        <taxon>Boophilus</taxon>
    </lineage>
</organism>
<dbReference type="PANTHER" id="PTHR10157:SF29">
    <property type="entry name" value="DOPAMINE BETA-HYDROXYLASE"/>
    <property type="match status" value="1"/>
</dbReference>
<keyword evidence="4" id="KW-0560">Oxidoreductase</keyword>
<protein>
    <recommendedName>
        <fullName evidence="7">DOMON domain-containing protein</fullName>
    </recommendedName>
</protein>
<evidence type="ECO:0000313" key="9">
    <source>
        <dbReference type="Proteomes" id="UP000821866"/>
    </source>
</evidence>
<dbReference type="GO" id="GO:0004500">
    <property type="term" value="F:dopamine beta-monooxygenase activity"/>
    <property type="evidence" value="ECO:0007669"/>
    <property type="project" value="InterPro"/>
</dbReference>
<dbReference type="GO" id="GO:0005507">
    <property type="term" value="F:copper ion binding"/>
    <property type="evidence" value="ECO:0007669"/>
    <property type="project" value="TreeGrafter"/>
</dbReference>
<evidence type="ECO:0000256" key="3">
    <source>
        <dbReference type="ARBA" id="ARBA00022723"/>
    </source>
</evidence>
<dbReference type="InterPro" id="IPR000945">
    <property type="entry name" value="DBH-like"/>
</dbReference>
<evidence type="ECO:0000259" key="7">
    <source>
        <dbReference type="PROSITE" id="PS50836"/>
    </source>
</evidence>
<evidence type="ECO:0000256" key="2">
    <source>
        <dbReference type="ARBA" id="ARBA00004167"/>
    </source>
</evidence>
<dbReference type="VEuPathDB" id="VectorBase:LOC119161520"/>
<dbReference type="GO" id="GO:0006589">
    <property type="term" value="P:octopamine biosynthetic process"/>
    <property type="evidence" value="ECO:0007669"/>
    <property type="project" value="TreeGrafter"/>
</dbReference>
<dbReference type="InterPro" id="IPR005018">
    <property type="entry name" value="DOMON_domain"/>
</dbReference>
<keyword evidence="3" id="KW-0479">Metal-binding</keyword>
<sequence>MASALRRPVSLALRVLPRWMSWLVVACAVAAKAARYFDLVLDPESRFRLYWTVDYEAESLTAELKLDLPSDDWFTIGFSDRGDITLADVCVLWADPHGRPHLEVSTRERGIWRKFTCTQKLSFTSVTE</sequence>
<name>A0A9J6EJY3_RHIMP</name>
<dbReference type="AlphaFoldDB" id="A0A9J6EJY3"/>
<keyword evidence="9" id="KW-1185">Reference proteome</keyword>
<accession>A0A9J6EJY3</accession>
<reference evidence="8" key="1">
    <citation type="journal article" date="2020" name="Cell">
        <title>Large-Scale Comparative Analyses of Tick Genomes Elucidate Their Genetic Diversity and Vector Capacities.</title>
        <authorList>
            <consortium name="Tick Genome and Microbiome Consortium (TIGMIC)"/>
            <person name="Jia N."/>
            <person name="Wang J."/>
            <person name="Shi W."/>
            <person name="Du L."/>
            <person name="Sun Y."/>
            <person name="Zhan W."/>
            <person name="Jiang J.F."/>
            <person name="Wang Q."/>
            <person name="Zhang B."/>
            <person name="Ji P."/>
            <person name="Bell-Sakyi L."/>
            <person name="Cui X.M."/>
            <person name="Yuan T.T."/>
            <person name="Jiang B.G."/>
            <person name="Yang W.F."/>
            <person name="Lam T.T."/>
            <person name="Chang Q.C."/>
            <person name="Ding S.J."/>
            <person name="Wang X.J."/>
            <person name="Zhu J.G."/>
            <person name="Ruan X.D."/>
            <person name="Zhao L."/>
            <person name="Wei J.T."/>
            <person name="Ye R.Z."/>
            <person name="Que T.C."/>
            <person name="Du C.H."/>
            <person name="Zhou Y.H."/>
            <person name="Cheng J.X."/>
            <person name="Dai P.F."/>
            <person name="Guo W.B."/>
            <person name="Han X.H."/>
            <person name="Huang E.J."/>
            <person name="Li L.F."/>
            <person name="Wei W."/>
            <person name="Gao Y.C."/>
            <person name="Liu J.Z."/>
            <person name="Shao H.Z."/>
            <person name="Wang X."/>
            <person name="Wang C.C."/>
            <person name="Yang T.C."/>
            <person name="Huo Q.B."/>
            <person name="Li W."/>
            <person name="Chen H.Y."/>
            <person name="Chen S.E."/>
            <person name="Zhou L.G."/>
            <person name="Ni X.B."/>
            <person name="Tian J.H."/>
            <person name="Sheng Y."/>
            <person name="Liu T."/>
            <person name="Pan Y.S."/>
            <person name="Xia L.Y."/>
            <person name="Li J."/>
            <person name="Zhao F."/>
            <person name="Cao W.C."/>
        </authorList>
    </citation>
    <scope>NUCLEOTIDE SEQUENCE</scope>
    <source>
        <strain evidence="8">Rmic-2018</strain>
    </source>
</reference>
<dbReference type="Pfam" id="PF03351">
    <property type="entry name" value="DOMON"/>
    <property type="match status" value="1"/>
</dbReference>
<gene>
    <name evidence="8" type="ORF">HPB51_023348</name>
</gene>
<dbReference type="GO" id="GO:0005615">
    <property type="term" value="C:extracellular space"/>
    <property type="evidence" value="ECO:0007669"/>
    <property type="project" value="TreeGrafter"/>
</dbReference>
<dbReference type="Proteomes" id="UP000821866">
    <property type="component" value="Chromosome 2"/>
</dbReference>
<dbReference type="GO" id="GO:0030667">
    <property type="term" value="C:secretory granule membrane"/>
    <property type="evidence" value="ECO:0007669"/>
    <property type="project" value="TreeGrafter"/>
</dbReference>
<dbReference type="EMBL" id="JABSTU010000004">
    <property type="protein sequence ID" value="KAH8034344.1"/>
    <property type="molecule type" value="Genomic_DNA"/>
</dbReference>
<feature type="domain" description="DOMON" evidence="7">
    <location>
        <begin position="45"/>
        <end position="128"/>
    </location>
</feature>
<evidence type="ECO:0000313" key="8">
    <source>
        <dbReference type="EMBL" id="KAH8034344.1"/>
    </source>
</evidence>
<proteinExistence type="predicted"/>
<reference evidence="8" key="2">
    <citation type="submission" date="2021-09" db="EMBL/GenBank/DDBJ databases">
        <authorList>
            <person name="Jia N."/>
            <person name="Wang J."/>
            <person name="Shi W."/>
            <person name="Du L."/>
            <person name="Sun Y."/>
            <person name="Zhan W."/>
            <person name="Jiang J."/>
            <person name="Wang Q."/>
            <person name="Zhang B."/>
            <person name="Ji P."/>
            <person name="Sakyi L.B."/>
            <person name="Cui X."/>
            <person name="Yuan T."/>
            <person name="Jiang B."/>
            <person name="Yang W."/>
            <person name="Lam T.T.-Y."/>
            <person name="Chang Q."/>
            <person name="Ding S."/>
            <person name="Wang X."/>
            <person name="Zhu J."/>
            <person name="Ruan X."/>
            <person name="Zhao L."/>
            <person name="Wei J."/>
            <person name="Que T."/>
            <person name="Du C."/>
            <person name="Cheng J."/>
            <person name="Dai P."/>
            <person name="Han X."/>
            <person name="Huang E."/>
            <person name="Gao Y."/>
            <person name="Liu J."/>
            <person name="Shao H."/>
            <person name="Ye R."/>
            <person name="Li L."/>
            <person name="Wei W."/>
            <person name="Wang X."/>
            <person name="Wang C."/>
            <person name="Huo Q."/>
            <person name="Li W."/>
            <person name="Guo W."/>
            <person name="Chen H."/>
            <person name="Chen S."/>
            <person name="Zhou L."/>
            <person name="Zhou L."/>
            <person name="Ni X."/>
            <person name="Tian J."/>
            <person name="Zhou Y."/>
            <person name="Sheng Y."/>
            <person name="Liu T."/>
            <person name="Pan Y."/>
            <person name="Xia L."/>
            <person name="Li J."/>
            <person name="Zhao F."/>
            <person name="Cao W."/>
        </authorList>
    </citation>
    <scope>NUCLEOTIDE SEQUENCE</scope>
    <source>
        <strain evidence="8">Rmic-2018</strain>
        <tissue evidence="8">Larvae</tissue>
    </source>
</reference>